<dbReference type="CDD" id="cd00054">
    <property type="entry name" value="EGF_CA"/>
    <property type="match status" value="1"/>
</dbReference>
<dbReference type="InterPro" id="IPR038178">
    <property type="entry name" value="Kringle_sf"/>
</dbReference>
<dbReference type="SMART" id="SM00130">
    <property type="entry name" value="KR"/>
    <property type="match status" value="1"/>
</dbReference>
<keyword evidence="3" id="KW-0963">Cytoplasm</keyword>
<dbReference type="FunFam" id="2.10.25.10:FF:000425">
    <property type="entry name" value="Eyes shut homolog"/>
    <property type="match status" value="1"/>
</dbReference>
<dbReference type="PROSITE" id="PS00022">
    <property type="entry name" value="EGF_1"/>
    <property type="match status" value="2"/>
</dbReference>
<keyword evidence="7" id="KW-0732">Signal</keyword>
<dbReference type="InParanoid" id="H3A2J8"/>
<dbReference type="InterPro" id="IPR000001">
    <property type="entry name" value="Kringle"/>
</dbReference>
<dbReference type="CDD" id="cd00108">
    <property type="entry name" value="KR"/>
    <property type="match status" value="1"/>
</dbReference>
<reference evidence="16" key="2">
    <citation type="submission" date="2025-08" db="UniProtKB">
        <authorList>
            <consortium name="Ensembl"/>
        </authorList>
    </citation>
    <scope>IDENTIFICATION</scope>
</reference>
<dbReference type="SUPFAM" id="SSF57440">
    <property type="entry name" value="Kringle-like"/>
    <property type="match status" value="1"/>
</dbReference>
<evidence type="ECO:0000256" key="11">
    <source>
        <dbReference type="ARBA" id="ARBA00023180"/>
    </source>
</evidence>
<dbReference type="Ensembl" id="ENSLACT00000003904.1">
    <property type="protein sequence ID" value="ENSLACP00000003869.1"/>
    <property type="gene ID" value="ENSLACG00000003446.1"/>
</dbReference>
<dbReference type="Pfam" id="PF00008">
    <property type="entry name" value="EGF"/>
    <property type="match status" value="2"/>
</dbReference>
<dbReference type="Gene3D" id="2.40.20.10">
    <property type="entry name" value="Plasminogen Kringle 4"/>
    <property type="match status" value="1"/>
</dbReference>
<dbReference type="SUPFAM" id="SSF57196">
    <property type="entry name" value="EGF/Laminin"/>
    <property type="match status" value="2"/>
</dbReference>
<evidence type="ECO:0000256" key="9">
    <source>
        <dbReference type="ARBA" id="ARBA00022837"/>
    </source>
</evidence>
<dbReference type="EMBL" id="AFYH01256928">
    <property type="status" value="NOT_ANNOTATED_CDS"/>
    <property type="molecule type" value="Genomic_DNA"/>
</dbReference>
<dbReference type="eggNOG" id="KOG1217">
    <property type="taxonomic scope" value="Eukaryota"/>
</dbReference>
<evidence type="ECO:0000313" key="16">
    <source>
        <dbReference type="Ensembl" id="ENSLACP00000003869.1"/>
    </source>
</evidence>
<dbReference type="Proteomes" id="UP000008672">
    <property type="component" value="Unassembled WGS sequence"/>
</dbReference>
<dbReference type="AlphaFoldDB" id="H3A2J8"/>
<organism evidence="16 17">
    <name type="scientific">Latimeria chalumnae</name>
    <name type="common">Coelacanth</name>
    <dbReference type="NCBI Taxonomy" id="7897"/>
    <lineage>
        <taxon>Eukaryota</taxon>
        <taxon>Metazoa</taxon>
        <taxon>Chordata</taxon>
        <taxon>Craniata</taxon>
        <taxon>Vertebrata</taxon>
        <taxon>Euteleostomi</taxon>
        <taxon>Coelacanthiformes</taxon>
        <taxon>Coelacanthidae</taxon>
        <taxon>Latimeria</taxon>
    </lineage>
</organism>
<feature type="disulfide bond" evidence="12">
    <location>
        <begin position="103"/>
        <end position="112"/>
    </location>
</feature>
<protein>
    <recommendedName>
        <fullName evidence="18">Hyaluronan binding protein 2</fullName>
    </recommendedName>
</protein>
<evidence type="ECO:0000313" key="17">
    <source>
        <dbReference type="Proteomes" id="UP000008672"/>
    </source>
</evidence>
<keyword evidence="11" id="KW-0325">Glycoprotein</keyword>
<dbReference type="InterPro" id="IPR001881">
    <property type="entry name" value="EGF-like_Ca-bd_dom"/>
</dbReference>
<proteinExistence type="predicted"/>
<feature type="domain" description="Kringle" evidence="15">
    <location>
        <begin position="118"/>
        <end position="201"/>
    </location>
</feature>
<evidence type="ECO:0000256" key="8">
    <source>
        <dbReference type="ARBA" id="ARBA00022737"/>
    </source>
</evidence>
<evidence type="ECO:0000256" key="4">
    <source>
        <dbReference type="ARBA" id="ARBA00022525"/>
    </source>
</evidence>
<dbReference type="PRINTS" id="PR00018">
    <property type="entry name" value="KRINGLE"/>
</dbReference>
<dbReference type="FunFam" id="2.40.20.10:FF:000001">
    <property type="entry name" value="Urokinase-type plasminogen activator"/>
    <property type="match status" value="1"/>
</dbReference>
<keyword evidence="4" id="KW-0964">Secreted</keyword>
<evidence type="ECO:0000256" key="6">
    <source>
        <dbReference type="ARBA" id="ARBA00022572"/>
    </source>
</evidence>
<reference evidence="17" key="1">
    <citation type="submission" date="2011-08" db="EMBL/GenBank/DDBJ databases">
        <title>The draft genome of Latimeria chalumnae.</title>
        <authorList>
            <person name="Di Palma F."/>
            <person name="Alfoldi J."/>
            <person name="Johnson J."/>
            <person name="Berlin A."/>
            <person name="Gnerre S."/>
            <person name="Jaffe D."/>
            <person name="MacCallum I."/>
            <person name="Young S."/>
            <person name="Walker B.J."/>
            <person name="Lander E."/>
            <person name="Lindblad-Toh K."/>
        </authorList>
    </citation>
    <scope>NUCLEOTIDE SEQUENCE [LARGE SCALE GENOMIC DNA]</scope>
    <source>
        <strain evidence="17">Wild caught</strain>
    </source>
</reference>
<evidence type="ECO:0000256" key="10">
    <source>
        <dbReference type="ARBA" id="ARBA00023157"/>
    </source>
</evidence>
<dbReference type="PROSITE" id="PS50026">
    <property type="entry name" value="EGF_3"/>
    <property type="match status" value="2"/>
</dbReference>
<dbReference type="InterPro" id="IPR013806">
    <property type="entry name" value="Kringle-like"/>
</dbReference>
<dbReference type="GO" id="GO:0005737">
    <property type="term" value="C:cytoplasm"/>
    <property type="evidence" value="ECO:0007669"/>
    <property type="project" value="UniProtKB-SubCell"/>
</dbReference>
<keyword evidence="17" id="KW-1185">Reference proteome</keyword>
<dbReference type="GO" id="GO:0005509">
    <property type="term" value="F:calcium ion binding"/>
    <property type="evidence" value="ECO:0007669"/>
    <property type="project" value="InterPro"/>
</dbReference>
<dbReference type="OMA" id="INAFMEN"/>
<feature type="domain" description="EGF-like" evidence="14">
    <location>
        <begin position="1"/>
        <end position="35"/>
    </location>
</feature>
<dbReference type="InterPro" id="IPR000152">
    <property type="entry name" value="EGF-type_Asp/Asn_hydroxyl_site"/>
</dbReference>
<dbReference type="Pfam" id="PF00051">
    <property type="entry name" value="Kringle"/>
    <property type="match status" value="1"/>
</dbReference>
<dbReference type="HOGENOM" id="CLU_088609_0_0_1"/>
<dbReference type="Bgee" id="ENSLACG00000003446">
    <property type="expression patterns" value="Expressed in pelvic fin and 1 other cell type or tissue"/>
</dbReference>
<dbReference type="PROSITE" id="PS50070">
    <property type="entry name" value="KRINGLE_2"/>
    <property type="match status" value="1"/>
</dbReference>
<name>H3A2J8_LATCH</name>
<dbReference type="PROSITE" id="PS01186">
    <property type="entry name" value="EGF_2"/>
    <property type="match status" value="1"/>
</dbReference>
<dbReference type="GeneTree" id="ENSGT00940000157814"/>
<dbReference type="SMART" id="SM00179">
    <property type="entry name" value="EGF_CA"/>
    <property type="match status" value="1"/>
</dbReference>
<dbReference type="STRING" id="7897.ENSLACP00000003869"/>
<dbReference type="PANTHER" id="PTHR24049">
    <property type="entry name" value="CRUMBS FAMILY MEMBER"/>
    <property type="match status" value="1"/>
</dbReference>
<dbReference type="Gene3D" id="2.10.25.10">
    <property type="entry name" value="Laminin"/>
    <property type="match status" value="2"/>
</dbReference>
<dbReference type="GO" id="GO:0005576">
    <property type="term" value="C:extracellular region"/>
    <property type="evidence" value="ECO:0007669"/>
    <property type="project" value="UniProtKB-SubCell"/>
</dbReference>
<keyword evidence="9" id="KW-0106">Calcium</keyword>
<feature type="disulfide bond" evidence="12">
    <location>
        <begin position="25"/>
        <end position="34"/>
    </location>
</feature>
<dbReference type="InterPro" id="IPR000742">
    <property type="entry name" value="EGF"/>
</dbReference>
<comment type="caution">
    <text evidence="12">Lacks conserved residue(s) required for the propagation of feature annotation.</text>
</comment>
<dbReference type="PROSITE" id="PS00010">
    <property type="entry name" value="ASX_HYDROXYL"/>
    <property type="match status" value="1"/>
</dbReference>
<dbReference type="PROSITE" id="PS00021">
    <property type="entry name" value="KRINGLE_1"/>
    <property type="match status" value="1"/>
</dbReference>
<accession>H3A2J8</accession>
<keyword evidence="6 13" id="KW-0420">Kringle</keyword>
<evidence type="ECO:0008006" key="18">
    <source>
        <dbReference type="Google" id="ProtNLM"/>
    </source>
</evidence>
<comment type="subcellular location">
    <subcellularLocation>
        <location evidence="1">Cytoplasm</location>
    </subcellularLocation>
    <subcellularLocation>
        <location evidence="2">Secreted</location>
    </subcellularLocation>
</comment>
<dbReference type="SMART" id="SM00181">
    <property type="entry name" value="EGF"/>
    <property type="match status" value="3"/>
</dbReference>
<dbReference type="EMBL" id="AFYH01256929">
    <property type="status" value="NOT_ANNOTATED_CDS"/>
    <property type="molecule type" value="Genomic_DNA"/>
</dbReference>
<keyword evidence="8" id="KW-0677">Repeat</keyword>
<evidence type="ECO:0000256" key="1">
    <source>
        <dbReference type="ARBA" id="ARBA00004496"/>
    </source>
</evidence>
<evidence type="ECO:0000256" key="12">
    <source>
        <dbReference type="PROSITE-ProRule" id="PRU00076"/>
    </source>
</evidence>
<evidence type="ECO:0000259" key="14">
    <source>
        <dbReference type="PROSITE" id="PS50026"/>
    </source>
</evidence>
<reference evidence="16" key="3">
    <citation type="submission" date="2025-09" db="UniProtKB">
        <authorList>
            <consortium name="Ensembl"/>
        </authorList>
    </citation>
    <scope>IDENTIFICATION</scope>
</reference>
<evidence type="ECO:0000256" key="13">
    <source>
        <dbReference type="PROSITE-ProRule" id="PRU00121"/>
    </source>
</evidence>
<evidence type="ECO:0000256" key="2">
    <source>
        <dbReference type="ARBA" id="ARBA00004613"/>
    </source>
</evidence>
<feature type="domain" description="EGF-like" evidence="14">
    <location>
        <begin position="76"/>
        <end position="113"/>
    </location>
</feature>
<dbReference type="InterPro" id="IPR018056">
    <property type="entry name" value="Kringle_CS"/>
</dbReference>
<dbReference type="InterPro" id="IPR051022">
    <property type="entry name" value="Notch_Cell-Fate_Det"/>
</dbReference>
<keyword evidence="5 12" id="KW-0245">EGF-like domain</keyword>
<evidence type="ECO:0000256" key="7">
    <source>
        <dbReference type="ARBA" id="ARBA00022729"/>
    </source>
</evidence>
<evidence type="ECO:0000256" key="5">
    <source>
        <dbReference type="ARBA" id="ARBA00022536"/>
    </source>
</evidence>
<evidence type="ECO:0000256" key="3">
    <source>
        <dbReference type="ARBA" id="ARBA00022490"/>
    </source>
</evidence>
<sequence length="204" mass="23011">DPCSLNPCLNRGTCENNLDSYVCHCPPLFSGANCEKVTNLCKSRTCVRGQCVIKETEPFYECKCRPPFLPPNCKKATKTCNPNPCQNGGTCKHRRRRKLQCFCPESFRGDLCEIGPSDCYEEDGSNYRGQVSLTEAGDRCVYWNSPLLLSESINAFMENATEAGLGDHSYCRNPDGDEKPWCFYKYKKERLKWGLCDVTPCPPS</sequence>
<evidence type="ECO:0000259" key="15">
    <source>
        <dbReference type="PROSITE" id="PS50070"/>
    </source>
</evidence>
<keyword evidence="10 12" id="KW-1015">Disulfide bond</keyword>